<proteinExistence type="predicted"/>
<accession>A0A2I2GQY9</accession>
<feature type="region of interest" description="Disordered" evidence="1">
    <location>
        <begin position="178"/>
        <end position="252"/>
    </location>
</feature>
<protein>
    <submittedName>
        <fullName evidence="2">Uncharacterized protein</fullName>
    </submittedName>
</protein>
<dbReference type="GeneID" id="36560480"/>
<comment type="caution">
    <text evidence="2">The sequence shown here is derived from an EMBL/GenBank/DDBJ whole genome shotgun (WGS) entry which is preliminary data.</text>
</comment>
<dbReference type="OrthoDB" id="4458478at2759"/>
<dbReference type="EMBL" id="MSFO01000001">
    <property type="protein sequence ID" value="PLB55296.1"/>
    <property type="molecule type" value="Genomic_DNA"/>
</dbReference>
<evidence type="ECO:0000256" key="1">
    <source>
        <dbReference type="SAM" id="MobiDB-lite"/>
    </source>
</evidence>
<gene>
    <name evidence="2" type="ORF">P170DRAFT_470715</name>
</gene>
<evidence type="ECO:0000313" key="2">
    <source>
        <dbReference type="EMBL" id="PLB55296.1"/>
    </source>
</evidence>
<reference evidence="2 3" key="1">
    <citation type="submission" date="2016-12" db="EMBL/GenBank/DDBJ databases">
        <title>The genomes of Aspergillus section Nigri reveals drivers in fungal speciation.</title>
        <authorList>
            <consortium name="DOE Joint Genome Institute"/>
            <person name="Vesth T.C."/>
            <person name="Nybo J."/>
            <person name="Theobald S."/>
            <person name="Brandl J."/>
            <person name="Frisvad J.C."/>
            <person name="Nielsen K.F."/>
            <person name="Lyhne E.K."/>
            <person name="Kogle M.E."/>
            <person name="Kuo A."/>
            <person name="Riley R."/>
            <person name="Clum A."/>
            <person name="Nolan M."/>
            <person name="Lipzen A."/>
            <person name="Salamov A."/>
            <person name="Henrissat B."/>
            <person name="Wiebenga A."/>
            <person name="De Vries R.P."/>
            <person name="Grigoriev I.V."/>
            <person name="Mortensen U.H."/>
            <person name="Andersen M.R."/>
            <person name="Baker S.E."/>
        </authorList>
    </citation>
    <scope>NUCLEOTIDE SEQUENCE [LARGE SCALE GENOMIC DNA]</scope>
    <source>
        <strain evidence="2 3">IBT 23096</strain>
    </source>
</reference>
<name>A0A2I2GQY9_9EURO</name>
<feature type="compositionally biased region" description="Pro residues" evidence="1">
    <location>
        <begin position="60"/>
        <end position="70"/>
    </location>
</feature>
<dbReference type="RefSeq" id="XP_024710598.1">
    <property type="nucleotide sequence ID" value="XM_024852782.1"/>
</dbReference>
<dbReference type="Proteomes" id="UP000234275">
    <property type="component" value="Unassembled WGS sequence"/>
</dbReference>
<feature type="compositionally biased region" description="Polar residues" evidence="1">
    <location>
        <begin position="220"/>
        <end position="233"/>
    </location>
</feature>
<feature type="region of interest" description="Disordered" evidence="1">
    <location>
        <begin position="59"/>
        <end position="90"/>
    </location>
</feature>
<keyword evidence="3" id="KW-1185">Reference proteome</keyword>
<evidence type="ECO:0000313" key="3">
    <source>
        <dbReference type="Proteomes" id="UP000234275"/>
    </source>
</evidence>
<dbReference type="VEuPathDB" id="FungiDB:P170DRAFT_470715"/>
<sequence length="252" mass="27771">MSAYFQPEELRVVLDQLARDPYEEELHDRRFRDTYSPFNPVHHGHRDGDHEVQLSEMPVTPRPASRPVPVPTMASGQQSSTPYPVGAGSDGENQALETENIKQIGQIGIYERIRHWRRSSCQWPLPNAPVAGETRYAASVDQLEILTEIASSYSGSTDGNCIHANGDIEIHGTCVSPVPQQTTLNPPVKKTKGTIKGGRTQGNIPTPESSPKNDDEHTPGKSNEGNQQINTKESFSKRRRSARIAALTKAGK</sequence>
<organism evidence="2 3">
    <name type="scientific">Aspergillus steynii IBT 23096</name>
    <dbReference type="NCBI Taxonomy" id="1392250"/>
    <lineage>
        <taxon>Eukaryota</taxon>
        <taxon>Fungi</taxon>
        <taxon>Dikarya</taxon>
        <taxon>Ascomycota</taxon>
        <taxon>Pezizomycotina</taxon>
        <taxon>Eurotiomycetes</taxon>
        <taxon>Eurotiomycetidae</taxon>
        <taxon>Eurotiales</taxon>
        <taxon>Aspergillaceae</taxon>
        <taxon>Aspergillus</taxon>
        <taxon>Aspergillus subgen. Circumdati</taxon>
    </lineage>
</organism>
<dbReference type="AlphaFoldDB" id="A0A2I2GQY9"/>